<dbReference type="Gene3D" id="1.10.1900.10">
    <property type="entry name" value="c-terminal domain of poly(a) binding protein"/>
    <property type="match status" value="1"/>
</dbReference>
<evidence type="ECO:0000313" key="2">
    <source>
        <dbReference type="Proteomes" id="UP000018934"/>
    </source>
</evidence>
<dbReference type="SUPFAM" id="SSF158560">
    <property type="entry name" value="BH3980-like"/>
    <property type="match status" value="1"/>
</dbReference>
<sequence>MLELIKKMIGDKKEYREQMARVEALPEDYRFVFKKIQGYMWNFAGGDGSDMLKTQYELIELFEASAEDGRHVLDVTGEDVVGFCDELLRDTKVWTDNFRQKLNRDIMNKFGREKDSK</sequence>
<name>A0ABM5P7G8_DEHRP</name>
<reference evidence="1 2" key="1">
    <citation type="journal article" date="2013" name="Stand. Genomic Sci.">
        <title>Complete genome sequence of Dehalobacter restrictus PER-K23(T.).</title>
        <authorList>
            <person name="Kruse T."/>
            <person name="Maillard J."/>
            <person name="Goodwin L."/>
            <person name="Woyke T."/>
            <person name="Teshima H."/>
            <person name="Bruce D."/>
            <person name="Detter C."/>
            <person name="Tapia R."/>
            <person name="Han C."/>
            <person name="Huntemann M."/>
            <person name="Wei C.L."/>
            <person name="Han J."/>
            <person name="Chen A."/>
            <person name="Kyrpides N."/>
            <person name="Szeto E."/>
            <person name="Markowitz V."/>
            <person name="Ivanova N."/>
            <person name="Pagani I."/>
            <person name="Pati A."/>
            <person name="Pitluck S."/>
            <person name="Nolan M."/>
            <person name="Holliger C."/>
            <person name="Smidt H."/>
        </authorList>
    </citation>
    <scope>NUCLEOTIDE SEQUENCE [LARGE SCALE GENOMIC DNA]</scope>
    <source>
        <strain evidence="2">DSM 9455</strain>
    </source>
</reference>
<gene>
    <name evidence="1" type="ORF">DEHRE_10555</name>
</gene>
<keyword evidence="2" id="KW-1185">Reference proteome</keyword>
<dbReference type="RefSeq" id="WP_025205964.1">
    <property type="nucleotide sequence ID" value="NZ_CP007033.1"/>
</dbReference>
<dbReference type="Pfam" id="PF06304">
    <property type="entry name" value="DUF1048"/>
    <property type="match status" value="1"/>
</dbReference>
<dbReference type="InterPro" id="IPR008316">
    <property type="entry name" value="UCP029876"/>
</dbReference>
<organism evidence="1 2">
    <name type="scientific">Dehalobacter restrictus (strain DSM 9455 / PER-K23)</name>
    <dbReference type="NCBI Taxonomy" id="871738"/>
    <lineage>
        <taxon>Bacteria</taxon>
        <taxon>Bacillati</taxon>
        <taxon>Bacillota</taxon>
        <taxon>Clostridia</taxon>
        <taxon>Eubacteriales</taxon>
        <taxon>Desulfitobacteriaceae</taxon>
        <taxon>Dehalobacter</taxon>
    </lineage>
</organism>
<dbReference type="PIRSF" id="PIRSF029876">
    <property type="entry name" value="UCP029876"/>
    <property type="match status" value="1"/>
</dbReference>
<protein>
    <recommendedName>
        <fullName evidence="3">Cytoplasmic protein</fullName>
    </recommendedName>
</protein>
<accession>A0ABM5P7G8</accession>
<proteinExistence type="predicted"/>
<evidence type="ECO:0000313" key="1">
    <source>
        <dbReference type="EMBL" id="AHF10459.1"/>
    </source>
</evidence>
<dbReference type="Proteomes" id="UP000018934">
    <property type="component" value="Chromosome"/>
</dbReference>
<dbReference type="EMBL" id="CP007033">
    <property type="protein sequence ID" value="AHF10459.1"/>
    <property type="molecule type" value="Genomic_DNA"/>
</dbReference>
<evidence type="ECO:0008006" key="3">
    <source>
        <dbReference type="Google" id="ProtNLM"/>
    </source>
</evidence>